<reference evidence="2" key="2">
    <citation type="submission" date="2023-01" db="EMBL/GenBank/DDBJ databases">
        <authorList>
            <person name="Petersen C."/>
        </authorList>
    </citation>
    <scope>NUCLEOTIDE SEQUENCE</scope>
    <source>
        <strain evidence="2">IBT 15450</strain>
    </source>
</reference>
<proteinExistence type="predicted"/>
<comment type="caution">
    <text evidence="2">The sequence shown here is derived from an EMBL/GenBank/DDBJ whole genome shotgun (WGS) entry which is preliminary data.</text>
</comment>
<evidence type="ECO:0000256" key="1">
    <source>
        <dbReference type="SAM" id="MobiDB-lite"/>
    </source>
</evidence>
<reference evidence="2" key="1">
    <citation type="journal article" date="2023" name="IMA Fungus">
        <title>Comparative genomic study of the Penicillium genus elucidates a diverse pangenome and 15 lateral gene transfer events.</title>
        <authorList>
            <person name="Petersen C."/>
            <person name="Sorensen T."/>
            <person name="Nielsen M.R."/>
            <person name="Sondergaard T.E."/>
            <person name="Sorensen J.L."/>
            <person name="Fitzpatrick D.A."/>
            <person name="Frisvad J.C."/>
            <person name="Nielsen K.L."/>
        </authorList>
    </citation>
    <scope>NUCLEOTIDE SEQUENCE</scope>
    <source>
        <strain evidence="2">IBT 15450</strain>
    </source>
</reference>
<dbReference type="AlphaFoldDB" id="A0AAD6I755"/>
<name>A0AAD6I755_PENCN</name>
<gene>
    <name evidence="2" type="ORF">N7460_008476</name>
</gene>
<evidence type="ECO:0000313" key="3">
    <source>
        <dbReference type="Proteomes" id="UP001219568"/>
    </source>
</evidence>
<evidence type="ECO:0000313" key="2">
    <source>
        <dbReference type="EMBL" id="KAJ6034301.1"/>
    </source>
</evidence>
<dbReference type="EMBL" id="JAQJZL010000010">
    <property type="protein sequence ID" value="KAJ6034301.1"/>
    <property type="molecule type" value="Genomic_DNA"/>
</dbReference>
<dbReference type="Proteomes" id="UP001219568">
    <property type="component" value="Unassembled WGS sequence"/>
</dbReference>
<feature type="region of interest" description="Disordered" evidence="1">
    <location>
        <begin position="57"/>
        <end position="89"/>
    </location>
</feature>
<protein>
    <submittedName>
        <fullName evidence="2">Uncharacterized protein</fullName>
    </submittedName>
</protein>
<feature type="compositionally biased region" description="Basic and acidic residues" evidence="1">
    <location>
        <begin position="79"/>
        <end position="89"/>
    </location>
</feature>
<keyword evidence="3" id="KW-1185">Reference proteome</keyword>
<accession>A0AAD6I755</accession>
<organism evidence="2 3">
    <name type="scientific">Penicillium canescens</name>
    <dbReference type="NCBI Taxonomy" id="5083"/>
    <lineage>
        <taxon>Eukaryota</taxon>
        <taxon>Fungi</taxon>
        <taxon>Dikarya</taxon>
        <taxon>Ascomycota</taxon>
        <taxon>Pezizomycotina</taxon>
        <taxon>Eurotiomycetes</taxon>
        <taxon>Eurotiomycetidae</taxon>
        <taxon>Eurotiales</taxon>
        <taxon>Aspergillaceae</taxon>
        <taxon>Penicillium</taxon>
    </lineage>
</organism>
<sequence>MCHDQTTVRWRGGTGGNLEMEAELTKCRRNKTVWPDFNGFSASLMVEMCLSRARGREDVGRGPLHVPKSGIFGQYKKSPTKDAFRTSRV</sequence>